<dbReference type="AlphaFoldDB" id="R7TR31"/>
<dbReference type="HOGENOM" id="CLU_573157_0_0_1"/>
<dbReference type="OrthoDB" id="10066064at2759"/>
<feature type="region of interest" description="Disordered" evidence="1">
    <location>
        <begin position="1"/>
        <end position="86"/>
    </location>
</feature>
<evidence type="ECO:0000313" key="4">
    <source>
        <dbReference type="Proteomes" id="UP000014760"/>
    </source>
</evidence>
<evidence type="ECO:0000313" key="3">
    <source>
        <dbReference type="EnsemblMetazoa" id="CapteP204876"/>
    </source>
</evidence>
<reference evidence="4" key="1">
    <citation type="submission" date="2012-12" db="EMBL/GenBank/DDBJ databases">
        <authorList>
            <person name="Hellsten U."/>
            <person name="Grimwood J."/>
            <person name="Chapman J.A."/>
            <person name="Shapiro H."/>
            <person name="Aerts A."/>
            <person name="Otillar R.P."/>
            <person name="Terry A.Y."/>
            <person name="Boore J.L."/>
            <person name="Simakov O."/>
            <person name="Marletaz F."/>
            <person name="Cho S.-J."/>
            <person name="Edsinger-Gonzales E."/>
            <person name="Havlak P."/>
            <person name="Kuo D.-H."/>
            <person name="Larsson T."/>
            <person name="Lv J."/>
            <person name="Arendt D."/>
            <person name="Savage R."/>
            <person name="Osoegawa K."/>
            <person name="de Jong P."/>
            <person name="Lindberg D.R."/>
            <person name="Seaver E.C."/>
            <person name="Weisblat D.A."/>
            <person name="Putnam N.H."/>
            <person name="Grigoriev I.V."/>
            <person name="Rokhsar D.S."/>
        </authorList>
    </citation>
    <scope>NUCLEOTIDE SEQUENCE</scope>
    <source>
        <strain evidence="4">I ESC-2004</strain>
    </source>
</reference>
<reference evidence="3" key="3">
    <citation type="submission" date="2015-06" db="UniProtKB">
        <authorList>
            <consortium name="EnsemblMetazoa"/>
        </authorList>
    </citation>
    <scope>IDENTIFICATION</scope>
</reference>
<gene>
    <name evidence="2" type="ORF">CAPTEDRAFT_204876</name>
</gene>
<protein>
    <submittedName>
        <fullName evidence="2 3">Uncharacterized protein</fullName>
    </submittedName>
</protein>
<accession>R7TR31</accession>
<dbReference type="PANTHER" id="PTHR33480">
    <property type="entry name" value="SET DOMAIN-CONTAINING PROTEIN-RELATED"/>
    <property type="match status" value="1"/>
</dbReference>
<keyword evidence="4" id="KW-1185">Reference proteome</keyword>
<dbReference type="EMBL" id="AMQN01012741">
    <property type="status" value="NOT_ANNOTATED_CDS"/>
    <property type="molecule type" value="Genomic_DNA"/>
</dbReference>
<sequence>VRVRVRVNEENREEEVRHEEQEEQEEEKRNATQEEENREEEVRHEEQEEQEEQEEEEGNATQEEENREEEVRHEEQEEQEEEEGNATQEAFVLGVIPWVGPIQVTGERTADSEVCSMIFGGEVSRMKVGQWTKRNQWIDPTQIEKISEKKKSFFQKMELMYGTSKGNKLVSTLVPKDSIKAMDILTNCDVRIRAGVLIDNHFIFPTLNFHLHVQGWSVTHTVCQQAGLDATLINATTQRGRISTINANVAVVRRDDGVKRLRQLDSGDQLTRVDAKMNPLVDSPATTRSKEKRSRPTRPCPFCIKTTTHLTRNLSTVHKDRTEVAGILNSSLSLSAKRLFKQESSQQAPDSESPEDLVKRRNWEFLKDAVAKFTTKEDNSPKYGLKNQEYYLILRFNNIMGECLAKEGHEAEVEEAKHFLLLMKYHQNSVFGDAKYMINQSRQERLRLPSRIPLPKADAETERLLGGKNQGTVQSFR</sequence>
<feature type="non-terminal residue" evidence="2">
    <location>
        <position position="1"/>
    </location>
</feature>
<organism evidence="2">
    <name type="scientific">Capitella teleta</name>
    <name type="common">Polychaete worm</name>
    <dbReference type="NCBI Taxonomy" id="283909"/>
    <lineage>
        <taxon>Eukaryota</taxon>
        <taxon>Metazoa</taxon>
        <taxon>Spiralia</taxon>
        <taxon>Lophotrochozoa</taxon>
        <taxon>Annelida</taxon>
        <taxon>Polychaeta</taxon>
        <taxon>Sedentaria</taxon>
        <taxon>Scolecida</taxon>
        <taxon>Capitellidae</taxon>
        <taxon>Capitella</taxon>
    </lineage>
</organism>
<dbReference type="EMBL" id="KB309720">
    <property type="protein sequence ID" value="ELT93495.1"/>
    <property type="molecule type" value="Genomic_DNA"/>
</dbReference>
<evidence type="ECO:0000313" key="2">
    <source>
        <dbReference type="EMBL" id="ELT93495.1"/>
    </source>
</evidence>
<name>R7TR31_CAPTE</name>
<dbReference type="EMBL" id="AMQN01012742">
    <property type="status" value="NOT_ANNOTATED_CDS"/>
    <property type="molecule type" value="Genomic_DNA"/>
</dbReference>
<feature type="compositionally biased region" description="Acidic residues" evidence="1">
    <location>
        <begin position="47"/>
        <end position="68"/>
    </location>
</feature>
<proteinExistence type="predicted"/>
<feature type="compositionally biased region" description="Basic and acidic residues" evidence="1">
    <location>
        <begin position="1"/>
        <end position="32"/>
    </location>
</feature>
<evidence type="ECO:0000256" key="1">
    <source>
        <dbReference type="SAM" id="MobiDB-lite"/>
    </source>
</evidence>
<feature type="region of interest" description="Disordered" evidence="1">
    <location>
        <begin position="279"/>
        <end position="299"/>
    </location>
</feature>
<dbReference type="PANTHER" id="PTHR33480:SF1">
    <property type="entry name" value="TYR RECOMBINASE DOMAIN-CONTAINING PROTEIN"/>
    <property type="match status" value="1"/>
</dbReference>
<reference evidence="2 4" key="2">
    <citation type="journal article" date="2013" name="Nature">
        <title>Insights into bilaterian evolution from three spiralian genomes.</title>
        <authorList>
            <person name="Simakov O."/>
            <person name="Marletaz F."/>
            <person name="Cho S.J."/>
            <person name="Edsinger-Gonzales E."/>
            <person name="Havlak P."/>
            <person name="Hellsten U."/>
            <person name="Kuo D.H."/>
            <person name="Larsson T."/>
            <person name="Lv J."/>
            <person name="Arendt D."/>
            <person name="Savage R."/>
            <person name="Osoegawa K."/>
            <person name="de Jong P."/>
            <person name="Grimwood J."/>
            <person name="Chapman J.A."/>
            <person name="Shapiro H."/>
            <person name="Aerts A."/>
            <person name="Otillar R.P."/>
            <person name="Terry A.Y."/>
            <person name="Boore J.L."/>
            <person name="Grigoriev I.V."/>
            <person name="Lindberg D.R."/>
            <person name="Seaver E.C."/>
            <person name="Weisblat D.A."/>
            <person name="Putnam N.H."/>
            <person name="Rokhsar D.S."/>
        </authorList>
    </citation>
    <scope>NUCLEOTIDE SEQUENCE</scope>
    <source>
        <strain evidence="2 4">I ESC-2004</strain>
    </source>
</reference>
<dbReference type="Proteomes" id="UP000014760">
    <property type="component" value="Unassembled WGS sequence"/>
</dbReference>
<dbReference type="EnsemblMetazoa" id="CapteT204876">
    <property type="protein sequence ID" value="CapteP204876"/>
    <property type="gene ID" value="CapteG204876"/>
</dbReference>